<dbReference type="EMBL" id="LR796709">
    <property type="protein sequence ID" value="CAB4161555.1"/>
    <property type="molecule type" value="Genomic_DNA"/>
</dbReference>
<evidence type="ECO:0000313" key="2">
    <source>
        <dbReference type="EMBL" id="CAB4146165.1"/>
    </source>
</evidence>
<evidence type="ECO:0000313" key="6">
    <source>
        <dbReference type="EMBL" id="CAB4179559.1"/>
    </source>
</evidence>
<accession>A0A6J7XHX1</accession>
<proteinExistence type="predicted"/>
<evidence type="ECO:0000313" key="11">
    <source>
        <dbReference type="EMBL" id="CAB5230673.1"/>
    </source>
</evidence>
<evidence type="ECO:0000313" key="8">
    <source>
        <dbReference type="EMBL" id="CAB4191976.1"/>
    </source>
</evidence>
<evidence type="ECO:0000313" key="9">
    <source>
        <dbReference type="EMBL" id="CAB4216209.1"/>
    </source>
</evidence>
<dbReference type="EMBL" id="LR797180">
    <property type="protein sequence ID" value="CAB4191976.1"/>
    <property type="molecule type" value="Genomic_DNA"/>
</dbReference>
<dbReference type="EMBL" id="LR796917">
    <property type="protein sequence ID" value="CAB4174273.1"/>
    <property type="molecule type" value="Genomic_DNA"/>
</dbReference>
<gene>
    <name evidence="6" type="ORF">UFOVP1031_145</name>
    <name evidence="7" type="ORF">UFOVP1172_147</name>
    <name evidence="8" type="ORF">UFOVP1240_52</name>
    <name evidence="9" type="ORF">UFOVP1486_109</name>
    <name evidence="11" type="ORF">UFOVP1578_60</name>
    <name evidence="10" type="ORF">UFOVP1630_52</name>
    <name evidence="1" type="ORF">UFOVP288_69</name>
    <name evidence="2" type="ORF">UFOVP483_127</name>
    <name evidence="3" type="ORF">UFOVP573_46</name>
    <name evidence="4" type="ORF">UFOVP769_69</name>
    <name evidence="5" type="ORF">UFOVP962_37</name>
</gene>
<protein>
    <submittedName>
        <fullName evidence="11">Uncharacterized protein</fullName>
    </submittedName>
</protein>
<dbReference type="EMBL" id="LR798423">
    <property type="protein sequence ID" value="CAB5230673.1"/>
    <property type="molecule type" value="Genomic_DNA"/>
</dbReference>
<dbReference type="EMBL" id="LR796461">
    <property type="protein sequence ID" value="CAB4146165.1"/>
    <property type="molecule type" value="Genomic_DNA"/>
</dbReference>
<evidence type="ECO:0000313" key="7">
    <source>
        <dbReference type="EMBL" id="CAB4188874.1"/>
    </source>
</evidence>
<dbReference type="EMBL" id="LR797130">
    <property type="protein sequence ID" value="CAB4188874.1"/>
    <property type="molecule type" value="Genomic_DNA"/>
</dbReference>
<evidence type="ECO:0000313" key="4">
    <source>
        <dbReference type="EMBL" id="CAB4161555.1"/>
    </source>
</evidence>
<sequence>MIVTVTNLNSSMLDELRYERDNGNMYGELTAIFKSMDTYYYEQIYVDDFNKLINTPGTTPGKQFKVVIESKYTHYKKTYKGEE</sequence>
<evidence type="ECO:0000313" key="3">
    <source>
        <dbReference type="EMBL" id="CAB4150840.1"/>
    </source>
</evidence>
<dbReference type="EMBL" id="LR797492">
    <property type="protein sequence ID" value="CAB4220024.1"/>
    <property type="molecule type" value="Genomic_DNA"/>
</dbReference>
<evidence type="ECO:0000313" key="5">
    <source>
        <dbReference type="EMBL" id="CAB4174273.1"/>
    </source>
</evidence>
<reference evidence="11" key="1">
    <citation type="submission" date="2020-05" db="EMBL/GenBank/DDBJ databases">
        <authorList>
            <person name="Chiriac C."/>
            <person name="Salcher M."/>
            <person name="Ghai R."/>
            <person name="Kavagutti S V."/>
        </authorList>
    </citation>
    <scope>NUCLEOTIDE SEQUENCE</scope>
</reference>
<evidence type="ECO:0000313" key="1">
    <source>
        <dbReference type="EMBL" id="CAB4135667.1"/>
    </source>
</evidence>
<dbReference type="EMBL" id="LR796548">
    <property type="protein sequence ID" value="CAB4150840.1"/>
    <property type="molecule type" value="Genomic_DNA"/>
</dbReference>
<dbReference type="EMBL" id="LR797434">
    <property type="protein sequence ID" value="CAB4216209.1"/>
    <property type="molecule type" value="Genomic_DNA"/>
</dbReference>
<organism evidence="11">
    <name type="scientific">uncultured Caudovirales phage</name>
    <dbReference type="NCBI Taxonomy" id="2100421"/>
    <lineage>
        <taxon>Viruses</taxon>
        <taxon>Duplodnaviria</taxon>
        <taxon>Heunggongvirae</taxon>
        <taxon>Uroviricota</taxon>
        <taxon>Caudoviricetes</taxon>
        <taxon>Peduoviridae</taxon>
        <taxon>Maltschvirus</taxon>
        <taxon>Maltschvirus maltsch</taxon>
    </lineage>
</organism>
<dbReference type="EMBL" id="LR796980">
    <property type="protein sequence ID" value="CAB4179559.1"/>
    <property type="molecule type" value="Genomic_DNA"/>
</dbReference>
<name>A0A6J7XHX1_9CAUD</name>
<evidence type="ECO:0000313" key="10">
    <source>
        <dbReference type="EMBL" id="CAB4220024.1"/>
    </source>
</evidence>
<dbReference type="EMBL" id="LR796305">
    <property type="protein sequence ID" value="CAB4135667.1"/>
    <property type="molecule type" value="Genomic_DNA"/>
</dbReference>